<dbReference type="Proteomes" id="UP000235388">
    <property type="component" value="Unassembled WGS sequence"/>
</dbReference>
<gene>
    <name evidence="2" type="ORF">PCANC_18700</name>
    <name evidence="3" type="ORF">PCASD_17905</name>
</gene>
<evidence type="ECO:0000313" key="4">
    <source>
        <dbReference type="Proteomes" id="UP000235388"/>
    </source>
</evidence>
<reference evidence="4 5" key="1">
    <citation type="submission" date="2017-11" db="EMBL/GenBank/DDBJ databases">
        <title>De novo assembly and phasing of dikaryotic genomes from two isolates of Puccinia coronata f. sp. avenae, the causal agent of oat crown rust.</title>
        <authorList>
            <person name="Miller M.E."/>
            <person name="Zhang Y."/>
            <person name="Omidvar V."/>
            <person name="Sperschneider J."/>
            <person name="Schwessinger B."/>
            <person name="Raley C."/>
            <person name="Palmer J.M."/>
            <person name="Garnica D."/>
            <person name="Upadhyaya N."/>
            <person name="Rathjen J."/>
            <person name="Taylor J.M."/>
            <person name="Park R.F."/>
            <person name="Dodds P.N."/>
            <person name="Hirsch C.D."/>
            <person name="Kianian S.F."/>
            <person name="Figueroa M."/>
        </authorList>
    </citation>
    <scope>NUCLEOTIDE SEQUENCE [LARGE SCALE GENOMIC DNA]</scope>
    <source>
        <strain evidence="2">12NC29</strain>
        <strain evidence="3">12SD80</strain>
    </source>
</reference>
<comment type="caution">
    <text evidence="2">The sequence shown here is derived from an EMBL/GenBank/DDBJ whole genome shotgun (WGS) entry which is preliminary data.</text>
</comment>
<name>A0A2N5TYV3_9BASI</name>
<evidence type="ECO:0000313" key="5">
    <source>
        <dbReference type="Proteomes" id="UP000235392"/>
    </source>
</evidence>
<evidence type="ECO:0000313" key="3">
    <source>
        <dbReference type="EMBL" id="PLW34260.1"/>
    </source>
</evidence>
<accession>A0A2N5TYV3</accession>
<proteinExistence type="predicted"/>
<dbReference type="AlphaFoldDB" id="A0A2N5TYV3"/>
<keyword evidence="4" id="KW-1185">Reference proteome</keyword>
<evidence type="ECO:0000256" key="1">
    <source>
        <dbReference type="SAM" id="MobiDB-lite"/>
    </source>
</evidence>
<dbReference type="Proteomes" id="UP000235392">
    <property type="component" value="Unassembled WGS sequence"/>
</dbReference>
<organism evidence="2 4">
    <name type="scientific">Puccinia coronata f. sp. avenae</name>
    <dbReference type="NCBI Taxonomy" id="200324"/>
    <lineage>
        <taxon>Eukaryota</taxon>
        <taxon>Fungi</taxon>
        <taxon>Dikarya</taxon>
        <taxon>Basidiomycota</taxon>
        <taxon>Pucciniomycotina</taxon>
        <taxon>Pucciniomycetes</taxon>
        <taxon>Pucciniales</taxon>
        <taxon>Pucciniaceae</taxon>
        <taxon>Puccinia</taxon>
    </lineage>
</organism>
<feature type="region of interest" description="Disordered" evidence="1">
    <location>
        <begin position="31"/>
        <end position="57"/>
    </location>
</feature>
<evidence type="ECO:0000313" key="2">
    <source>
        <dbReference type="EMBL" id="PLW30686.1"/>
    </source>
</evidence>
<dbReference type="EMBL" id="PGCI01000201">
    <property type="protein sequence ID" value="PLW34260.1"/>
    <property type="molecule type" value="Genomic_DNA"/>
</dbReference>
<dbReference type="EMBL" id="PGCJ01000369">
    <property type="protein sequence ID" value="PLW30686.1"/>
    <property type="molecule type" value="Genomic_DNA"/>
</dbReference>
<protein>
    <submittedName>
        <fullName evidence="2">Uncharacterized protein</fullName>
    </submittedName>
</protein>
<sequence>MSAKSRVEITVLLTLRCSAGMWRADICSASADDHPARGVPARMETDGNNPSPGQPAE</sequence>